<dbReference type="InterPro" id="IPR050108">
    <property type="entry name" value="CDK"/>
</dbReference>
<dbReference type="InterPro" id="IPR000719">
    <property type="entry name" value="Prot_kinase_dom"/>
</dbReference>
<dbReference type="PANTHER" id="PTHR24056:SF334">
    <property type="entry name" value="CYCLIN-DEPENDENT KINASE 1"/>
    <property type="match status" value="1"/>
</dbReference>
<dbReference type="PANTHER" id="PTHR24056">
    <property type="entry name" value="CELL DIVISION PROTEIN KINASE"/>
    <property type="match status" value="1"/>
</dbReference>
<evidence type="ECO:0000256" key="8">
    <source>
        <dbReference type="ARBA" id="ARBA00022776"/>
    </source>
</evidence>
<dbReference type="GO" id="GO:0005524">
    <property type="term" value="F:ATP binding"/>
    <property type="evidence" value="ECO:0007669"/>
    <property type="project" value="UniProtKB-UniRule"/>
</dbReference>
<gene>
    <name evidence="19" type="ORF">DME_LOCUS10083</name>
</gene>
<evidence type="ECO:0000259" key="18">
    <source>
        <dbReference type="PROSITE" id="PS50011"/>
    </source>
</evidence>
<keyword evidence="4" id="KW-0597">Phosphoprotein</keyword>
<keyword evidence="21" id="KW-1185">Reference proteome</keyword>
<dbReference type="CDD" id="cd07829">
    <property type="entry name" value="STKc_CDK_like"/>
    <property type="match status" value="1"/>
</dbReference>
<evidence type="ECO:0000256" key="17">
    <source>
        <dbReference type="RuleBase" id="RU000304"/>
    </source>
</evidence>
<dbReference type="InterPro" id="IPR011009">
    <property type="entry name" value="Kinase-like_dom_sf"/>
</dbReference>
<comment type="similarity">
    <text evidence="2">Belongs to the protein kinase superfamily. CMGC Ser/Thr protein kinase family. CDC2/CDKX subfamily.</text>
</comment>
<dbReference type="FunFam" id="1.10.510.10:FF:000611">
    <property type="entry name" value="CMGC family protein kinase"/>
    <property type="match status" value="1"/>
</dbReference>
<evidence type="ECO:0000313" key="19">
    <source>
        <dbReference type="EMBL" id="VDN60110.1"/>
    </source>
</evidence>
<evidence type="ECO:0000256" key="3">
    <source>
        <dbReference type="ARBA" id="ARBA00022527"/>
    </source>
</evidence>
<dbReference type="WBParaSite" id="DME_0000749801-mRNA-1">
    <property type="protein sequence ID" value="DME_0000749801-mRNA-1"/>
    <property type="gene ID" value="DME_0000749801"/>
</dbReference>
<evidence type="ECO:0000313" key="22">
    <source>
        <dbReference type="WBParaSite" id="DME_0000749801-mRNA-1"/>
    </source>
</evidence>
<feature type="binding site" evidence="16">
    <location>
        <position position="67"/>
    </location>
    <ligand>
        <name>ATP</name>
        <dbReference type="ChEBI" id="CHEBI:30616"/>
    </ligand>
</feature>
<evidence type="ECO:0000256" key="1">
    <source>
        <dbReference type="ARBA" id="ARBA00004123"/>
    </source>
</evidence>
<evidence type="ECO:0000313" key="20">
    <source>
        <dbReference type="Proteomes" id="UP000038040"/>
    </source>
</evidence>
<dbReference type="GO" id="GO:0007095">
    <property type="term" value="P:mitotic G2 DNA damage checkpoint signaling"/>
    <property type="evidence" value="ECO:0007669"/>
    <property type="project" value="TreeGrafter"/>
</dbReference>
<dbReference type="GO" id="GO:0005634">
    <property type="term" value="C:nucleus"/>
    <property type="evidence" value="ECO:0007669"/>
    <property type="project" value="UniProtKB-SubCell"/>
</dbReference>
<keyword evidence="10 16" id="KW-0067">ATP-binding</keyword>
<evidence type="ECO:0000256" key="9">
    <source>
        <dbReference type="ARBA" id="ARBA00022777"/>
    </source>
</evidence>
<evidence type="ECO:0000256" key="6">
    <source>
        <dbReference type="ARBA" id="ARBA00022679"/>
    </source>
</evidence>
<dbReference type="STRING" id="318479.A0A158Q5I7"/>
<dbReference type="GO" id="GO:0008353">
    <property type="term" value="F:RNA polymerase II CTD heptapeptide repeat kinase activity"/>
    <property type="evidence" value="ECO:0007669"/>
    <property type="project" value="UniProtKB-EC"/>
</dbReference>
<evidence type="ECO:0000256" key="4">
    <source>
        <dbReference type="ARBA" id="ARBA00022553"/>
    </source>
</evidence>
<dbReference type="FunFam" id="3.30.200.20:FF:000375">
    <property type="entry name" value="Cell division related protein kinase 2"/>
    <property type="match status" value="1"/>
</dbReference>
<dbReference type="GO" id="GO:0004693">
    <property type="term" value="F:cyclin-dependent protein serine/threonine kinase activity"/>
    <property type="evidence" value="ECO:0007669"/>
    <property type="project" value="UniProtKB-EC"/>
</dbReference>
<dbReference type="InterPro" id="IPR008271">
    <property type="entry name" value="Ser/Thr_kinase_AS"/>
</dbReference>
<dbReference type="Gene3D" id="3.30.200.20">
    <property type="entry name" value="Phosphorylase Kinase, domain 1"/>
    <property type="match status" value="1"/>
</dbReference>
<sequence>MSSQSVFKSTWNSLSAFRPRYRPVSNANFSVTGMTMFEKLQKLGEGTYGIVYKARHRQTNRIFAVKKIRTEEDPDGISATALRELVFLRELEHPNILKMFDIVYQSQKLYLIFEYCSMDAKVFLDRLPKNKLLPQVLVKSFMYQLCQAMCFCHQRRILHRDLKPQNMLVTKNGTIKVCDFGLARAVLIPARAYTHEIVTLWYRPPEVIIAESPYTCSVDVWSIGCIFFELASKQALFSGDCEIDQLFRIFKMLRTPTDTEFASLTKKTDFMHAFPKFTDYALPSKALVFLDHEGFDLLEKFLLYNPGNRITCKAALQHSYFNDLDKTDLPAGSWDGSTLMLPPKSFLAEAEQTI</sequence>
<evidence type="ECO:0000256" key="16">
    <source>
        <dbReference type="PROSITE-ProRule" id="PRU10141"/>
    </source>
</evidence>
<dbReference type="GO" id="GO:0051301">
    <property type="term" value="P:cell division"/>
    <property type="evidence" value="ECO:0007669"/>
    <property type="project" value="UniProtKB-KW"/>
</dbReference>
<evidence type="ECO:0000256" key="14">
    <source>
        <dbReference type="ARBA" id="ARBA00048367"/>
    </source>
</evidence>
<proteinExistence type="inferred from homology"/>
<dbReference type="PROSITE" id="PS50011">
    <property type="entry name" value="PROTEIN_KINASE_DOM"/>
    <property type="match status" value="1"/>
</dbReference>
<dbReference type="EMBL" id="UYYG01001201">
    <property type="protein sequence ID" value="VDN60110.1"/>
    <property type="molecule type" value="Genomic_DNA"/>
</dbReference>
<dbReference type="SUPFAM" id="SSF56112">
    <property type="entry name" value="Protein kinase-like (PK-like)"/>
    <property type="match status" value="1"/>
</dbReference>
<dbReference type="Gene3D" id="1.10.510.10">
    <property type="entry name" value="Transferase(Phosphotransferase) domain 1"/>
    <property type="match status" value="1"/>
</dbReference>
<evidence type="ECO:0000256" key="5">
    <source>
        <dbReference type="ARBA" id="ARBA00022618"/>
    </source>
</evidence>
<feature type="domain" description="Protein kinase" evidence="18">
    <location>
        <begin position="37"/>
        <end position="321"/>
    </location>
</feature>
<keyword evidence="7 16" id="KW-0547">Nucleotide-binding</keyword>
<comment type="catalytic activity">
    <reaction evidence="14">
        <text>L-seryl-[protein] + ATP = O-phospho-L-seryl-[protein] + ADP + H(+)</text>
        <dbReference type="Rhea" id="RHEA:17989"/>
        <dbReference type="Rhea" id="RHEA-COMP:9863"/>
        <dbReference type="Rhea" id="RHEA-COMP:11604"/>
        <dbReference type="ChEBI" id="CHEBI:15378"/>
        <dbReference type="ChEBI" id="CHEBI:29999"/>
        <dbReference type="ChEBI" id="CHEBI:30616"/>
        <dbReference type="ChEBI" id="CHEBI:83421"/>
        <dbReference type="ChEBI" id="CHEBI:456216"/>
        <dbReference type="EC" id="2.7.11.22"/>
    </reaction>
</comment>
<keyword evidence="3 17" id="KW-0723">Serine/threonine-protein kinase</keyword>
<dbReference type="OrthoDB" id="1732493at2759"/>
<keyword evidence="9" id="KW-0418">Kinase</keyword>
<evidence type="ECO:0000256" key="2">
    <source>
        <dbReference type="ARBA" id="ARBA00006485"/>
    </source>
</evidence>
<evidence type="ECO:0000256" key="11">
    <source>
        <dbReference type="ARBA" id="ARBA00023242"/>
    </source>
</evidence>
<evidence type="ECO:0000256" key="13">
    <source>
        <dbReference type="ARBA" id="ARBA00047811"/>
    </source>
</evidence>
<evidence type="ECO:0000256" key="15">
    <source>
        <dbReference type="ARBA" id="ARBA00049280"/>
    </source>
</evidence>
<keyword evidence="12" id="KW-0131">Cell cycle</keyword>
<dbReference type="Pfam" id="PF00069">
    <property type="entry name" value="Pkinase"/>
    <property type="match status" value="1"/>
</dbReference>
<reference evidence="22" key="1">
    <citation type="submission" date="2016-04" db="UniProtKB">
        <authorList>
            <consortium name="WormBaseParasite"/>
        </authorList>
    </citation>
    <scope>IDENTIFICATION</scope>
</reference>
<keyword evidence="6" id="KW-0808">Transferase</keyword>
<evidence type="ECO:0000256" key="7">
    <source>
        <dbReference type="ARBA" id="ARBA00022741"/>
    </source>
</evidence>
<evidence type="ECO:0000256" key="10">
    <source>
        <dbReference type="ARBA" id="ARBA00022840"/>
    </source>
</evidence>
<dbReference type="PROSITE" id="PS00108">
    <property type="entry name" value="PROTEIN_KINASE_ST"/>
    <property type="match status" value="1"/>
</dbReference>
<dbReference type="Proteomes" id="UP000274756">
    <property type="component" value="Unassembled WGS sequence"/>
</dbReference>
<keyword evidence="8" id="KW-0498">Mitosis</keyword>
<dbReference type="InterPro" id="IPR017441">
    <property type="entry name" value="Protein_kinase_ATP_BS"/>
</dbReference>
<keyword evidence="11" id="KW-0539">Nucleus</keyword>
<keyword evidence="5" id="KW-0132">Cell division</keyword>
<evidence type="ECO:0000313" key="21">
    <source>
        <dbReference type="Proteomes" id="UP000274756"/>
    </source>
</evidence>
<comment type="catalytic activity">
    <reaction evidence="15">
        <text>[DNA-directed RNA polymerase] + ATP = phospho-[DNA-directed RNA polymerase] + ADP + H(+)</text>
        <dbReference type="Rhea" id="RHEA:10216"/>
        <dbReference type="Rhea" id="RHEA-COMP:11321"/>
        <dbReference type="Rhea" id="RHEA-COMP:11322"/>
        <dbReference type="ChEBI" id="CHEBI:15378"/>
        <dbReference type="ChEBI" id="CHEBI:30616"/>
        <dbReference type="ChEBI" id="CHEBI:43176"/>
        <dbReference type="ChEBI" id="CHEBI:68546"/>
        <dbReference type="ChEBI" id="CHEBI:456216"/>
        <dbReference type="EC" id="2.7.11.23"/>
    </reaction>
</comment>
<accession>A0A158Q5I7</accession>
<comment type="subcellular location">
    <subcellularLocation>
        <location evidence="1">Nucleus</location>
    </subcellularLocation>
</comment>
<dbReference type="PROSITE" id="PS00107">
    <property type="entry name" value="PROTEIN_KINASE_ATP"/>
    <property type="match status" value="1"/>
</dbReference>
<dbReference type="SMART" id="SM00220">
    <property type="entry name" value="S_TKc"/>
    <property type="match status" value="1"/>
</dbReference>
<name>A0A158Q5I7_DRAME</name>
<comment type="catalytic activity">
    <reaction evidence="13">
        <text>L-threonyl-[protein] + ATP = O-phospho-L-threonyl-[protein] + ADP + H(+)</text>
        <dbReference type="Rhea" id="RHEA:46608"/>
        <dbReference type="Rhea" id="RHEA-COMP:11060"/>
        <dbReference type="Rhea" id="RHEA-COMP:11605"/>
        <dbReference type="ChEBI" id="CHEBI:15378"/>
        <dbReference type="ChEBI" id="CHEBI:30013"/>
        <dbReference type="ChEBI" id="CHEBI:30616"/>
        <dbReference type="ChEBI" id="CHEBI:61977"/>
        <dbReference type="ChEBI" id="CHEBI:456216"/>
        <dbReference type="EC" id="2.7.11.22"/>
    </reaction>
</comment>
<evidence type="ECO:0000256" key="12">
    <source>
        <dbReference type="ARBA" id="ARBA00023306"/>
    </source>
</evidence>
<dbReference type="Proteomes" id="UP000038040">
    <property type="component" value="Unplaced"/>
</dbReference>
<protein>
    <submittedName>
        <fullName evidence="22">Protein kinase domain-containing protein</fullName>
    </submittedName>
</protein>
<organism evidence="20 22">
    <name type="scientific">Dracunculus medinensis</name>
    <name type="common">Guinea worm</name>
    <dbReference type="NCBI Taxonomy" id="318479"/>
    <lineage>
        <taxon>Eukaryota</taxon>
        <taxon>Metazoa</taxon>
        <taxon>Ecdysozoa</taxon>
        <taxon>Nematoda</taxon>
        <taxon>Chromadorea</taxon>
        <taxon>Rhabditida</taxon>
        <taxon>Spirurina</taxon>
        <taxon>Dracunculoidea</taxon>
        <taxon>Dracunculidae</taxon>
        <taxon>Dracunculus</taxon>
    </lineage>
</organism>
<dbReference type="AlphaFoldDB" id="A0A158Q5I7"/>
<dbReference type="GO" id="GO:0000086">
    <property type="term" value="P:G2/M transition of mitotic cell cycle"/>
    <property type="evidence" value="ECO:0007669"/>
    <property type="project" value="TreeGrafter"/>
</dbReference>
<reference evidence="19 21" key="2">
    <citation type="submission" date="2018-11" db="EMBL/GenBank/DDBJ databases">
        <authorList>
            <consortium name="Pathogen Informatics"/>
        </authorList>
    </citation>
    <scope>NUCLEOTIDE SEQUENCE [LARGE SCALE GENOMIC DNA]</scope>
</reference>